<evidence type="ECO:0008006" key="5">
    <source>
        <dbReference type="Google" id="ProtNLM"/>
    </source>
</evidence>
<proteinExistence type="predicted"/>
<feature type="chain" id="PRO_5024307000" description="T9SS type A sorting domain-containing protein" evidence="2">
    <location>
        <begin position="25"/>
        <end position="714"/>
    </location>
</feature>
<evidence type="ECO:0000313" key="3">
    <source>
        <dbReference type="EMBL" id="KAA6300108.1"/>
    </source>
</evidence>
<name>A0A5M8NUW7_9BACT</name>
<comment type="caution">
    <text evidence="3">The sequence shown here is derived from an EMBL/GenBank/DDBJ whole genome shotgun (WGS) entry which is preliminary data.</text>
</comment>
<dbReference type="Pfam" id="PF13517">
    <property type="entry name" value="FG-GAP_3"/>
    <property type="match status" value="2"/>
</dbReference>
<keyword evidence="1 2" id="KW-0732">Signal</keyword>
<dbReference type="InterPro" id="IPR013517">
    <property type="entry name" value="FG-GAP"/>
</dbReference>
<feature type="signal peptide" evidence="2">
    <location>
        <begin position="1"/>
        <end position="24"/>
    </location>
</feature>
<evidence type="ECO:0000256" key="2">
    <source>
        <dbReference type="SAM" id="SignalP"/>
    </source>
</evidence>
<dbReference type="Proteomes" id="UP000324575">
    <property type="component" value="Unassembled WGS sequence"/>
</dbReference>
<organism evidence="3 4">
    <name type="scientific">Candidatus Ordinivivax streblomastigis</name>
    <dbReference type="NCBI Taxonomy" id="2540710"/>
    <lineage>
        <taxon>Bacteria</taxon>
        <taxon>Pseudomonadati</taxon>
        <taxon>Bacteroidota</taxon>
        <taxon>Bacteroidia</taxon>
        <taxon>Bacteroidales</taxon>
        <taxon>Candidatus Ordinivivax</taxon>
    </lineage>
</organism>
<dbReference type="AlphaFoldDB" id="A0A5M8NUW7"/>
<protein>
    <recommendedName>
        <fullName evidence="5">T9SS type A sorting domain-containing protein</fullName>
    </recommendedName>
</protein>
<dbReference type="SUPFAM" id="SSF69318">
    <property type="entry name" value="Integrin alpha N-terminal domain"/>
    <property type="match status" value="1"/>
</dbReference>
<reference evidence="3 4" key="1">
    <citation type="submission" date="2019-03" db="EMBL/GenBank/DDBJ databases">
        <title>Single cell metagenomics reveals metabolic interactions within the superorganism composed of flagellate Streblomastix strix and complex community of Bacteroidetes bacteria on its surface.</title>
        <authorList>
            <person name="Treitli S.C."/>
            <person name="Kolisko M."/>
            <person name="Husnik F."/>
            <person name="Keeling P."/>
            <person name="Hampl V."/>
        </authorList>
    </citation>
    <scope>NUCLEOTIDE SEQUENCE [LARGE SCALE GENOMIC DNA]</scope>
    <source>
        <strain evidence="3">St1</strain>
    </source>
</reference>
<gene>
    <name evidence="3" type="ORF">EZS26_003753</name>
</gene>
<dbReference type="NCBIfam" id="TIGR04183">
    <property type="entry name" value="Por_Secre_tail"/>
    <property type="match status" value="1"/>
</dbReference>
<dbReference type="Gene3D" id="2.130.10.130">
    <property type="entry name" value="Integrin alpha, N-terminal"/>
    <property type="match status" value="1"/>
</dbReference>
<dbReference type="InterPro" id="IPR013783">
    <property type="entry name" value="Ig-like_fold"/>
</dbReference>
<dbReference type="Gene3D" id="2.60.40.10">
    <property type="entry name" value="Immunoglobulins"/>
    <property type="match status" value="1"/>
</dbReference>
<dbReference type="InterPro" id="IPR028994">
    <property type="entry name" value="Integrin_alpha_N"/>
</dbReference>
<dbReference type="InterPro" id="IPR026444">
    <property type="entry name" value="Secre_tail"/>
</dbReference>
<dbReference type="EMBL" id="SNRX01000140">
    <property type="protein sequence ID" value="KAA6300108.1"/>
    <property type="molecule type" value="Genomic_DNA"/>
</dbReference>
<sequence length="714" mass="77414">MRTNYFFKSAVMVTALVSVTTVFAQTGPKTVNFTELPTPVTGEKAFQETSSAAAAWGDYNNDGYLDLLVTGAYWKAIEVDEVTGDTIRNIDESGNALLPYYPRGENEPTRIQGNWIRSTKLYKNNGNGTFDVVEHAFPHLDQGGIAWLDYNNDGNLDVFIAGADQNGNLYSGLWENSGAAGGYTFTDAFPADFEYFRLGGYTNSSRVVAAADYNNDGWVDIAVQGWSGSDRITYLYKNNAGIYFSKVENPVDGDKEFIGMTGGSLTWGDYDNDGYLDLLAYGYLSINGDIRASSWDLTTFYDLRPGCDDGTCISGAGILYVNNGDGTFKTPTANNITFDRDGEGRITAAHLTAGTIFPYGEDGDASFADYNNDGRLDIYGTGYAWWEGIGWSIGVYENTQDGSYTRHNQDDLGLVGTQSDYHSWGDVNNDGQIDVAVTRTYPTSAVFLNTGNSSFERFNLGFGENKDQLEVRAGAITLVDFDNDNDLDLYINGRLWSERCEDCDNYGDVDDQARLFRNELDVLEGIPTNAAPSKPTNLQATPTADADGVTFSWNVASDDLTPALALVYNLYVKQGDLIYSVLPADLTTGRLKVNESLAPIAATTYTFFGLEGEYEWGVQAIDNAKNASAFEKVGGSSIAAVNLNSVRIHTAAKSVEVKAEAGLTGTVSVYNVQGAQVYDKAGEINGTTIALPVGIYLVKVVSAEGIATSKAIVK</sequence>
<dbReference type="PANTHER" id="PTHR46580">
    <property type="entry name" value="SENSOR KINASE-RELATED"/>
    <property type="match status" value="1"/>
</dbReference>
<evidence type="ECO:0000256" key="1">
    <source>
        <dbReference type="ARBA" id="ARBA00022729"/>
    </source>
</evidence>
<accession>A0A5M8NUW7</accession>
<evidence type="ECO:0000313" key="4">
    <source>
        <dbReference type="Proteomes" id="UP000324575"/>
    </source>
</evidence>
<dbReference type="PANTHER" id="PTHR46580:SF4">
    <property type="entry name" value="ATP_GTP-BINDING PROTEIN"/>
    <property type="match status" value="1"/>
</dbReference>